<evidence type="ECO:0000313" key="3">
    <source>
        <dbReference type="Proteomes" id="UP001259340"/>
    </source>
</evidence>
<dbReference type="AlphaFoldDB" id="A0AAW8NPV1"/>
<protein>
    <recommendedName>
        <fullName evidence="5">MORN repeat variant</fullName>
    </recommendedName>
</protein>
<dbReference type="RefSeq" id="WP_310654676.1">
    <property type="nucleotide sequence ID" value="NZ_JAPMLC010000001.1"/>
</dbReference>
<gene>
    <name evidence="1" type="ORF">OS133_09140</name>
    <name evidence="2" type="ORF">OS134_06570</name>
</gene>
<reference evidence="2 4" key="1">
    <citation type="journal article" date="2022" name="bioRxiv">
        <title>Prophages regulate Shewanella fidelis 3313 motility and biofilm formation: implications for gut colonization dynamics in Ciona robusta.</title>
        <authorList>
            <person name="Natarajan O."/>
            <person name="Gibboney S.L."/>
            <person name="Young M.N."/>
            <person name="Lim S.J."/>
            <person name="Pluta N."/>
            <person name="Atkinson C.G."/>
            <person name="Leigh B.A."/>
            <person name="Liberti A."/>
            <person name="Kees E.D."/>
            <person name="Breitbart M."/>
            <person name="Gralnick J.A."/>
            <person name="Dishaw L.J."/>
        </authorList>
    </citation>
    <scope>NUCLEOTIDE SEQUENCE [LARGE SCALE GENOMIC DNA]</scope>
    <source>
        <strain evidence="2 4">JG4066</strain>
    </source>
</reference>
<proteinExistence type="predicted"/>
<name>A0AAW8NPV1_9GAMM</name>
<comment type="caution">
    <text evidence="1">The sequence shown here is derived from an EMBL/GenBank/DDBJ whole genome shotgun (WGS) entry which is preliminary data.</text>
</comment>
<dbReference type="EMBL" id="JAPMLD010000002">
    <property type="protein sequence ID" value="MDW4823730.1"/>
    <property type="molecule type" value="Genomic_DNA"/>
</dbReference>
<organism evidence="1 3">
    <name type="scientific">Shewanella fidelis</name>
    <dbReference type="NCBI Taxonomy" id="173509"/>
    <lineage>
        <taxon>Bacteria</taxon>
        <taxon>Pseudomonadati</taxon>
        <taxon>Pseudomonadota</taxon>
        <taxon>Gammaproteobacteria</taxon>
        <taxon>Alteromonadales</taxon>
        <taxon>Shewanellaceae</taxon>
        <taxon>Shewanella</taxon>
    </lineage>
</organism>
<dbReference type="EMBL" id="JAPMLE010000001">
    <property type="protein sequence ID" value="MDR8523834.1"/>
    <property type="molecule type" value="Genomic_DNA"/>
</dbReference>
<dbReference type="Proteomes" id="UP001271263">
    <property type="component" value="Unassembled WGS sequence"/>
</dbReference>
<evidence type="ECO:0008006" key="5">
    <source>
        <dbReference type="Google" id="ProtNLM"/>
    </source>
</evidence>
<reference evidence="1" key="2">
    <citation type="submission" date="2022-11" db="EMBL/GenBank/DDBJ databases">
        <title>Prophages regulate Shewanella fidelis motility and biofilm formation: implications for gut colonization dynamics in Ciona robusta.</title>
        <authorList>
            <person name="Natarajan O."/>
            <person name="Gibboney S.L."/>
            <person name="Young M.N."/>
            <person name="Lim S.J."/>
            <person name="Pluta N."/>
            <person name="Atkinson C.G.F."/>
            <person name="Leigh B.A."/>
            <person name="Liberti A."/>
            <person name="Kees E."/>
            <person name="Breitbart M."/>
            <person name="Gralnick J."/>
            <person name="Dishaw L.J."/>
        </authorList>
    </citation>
    <scope>NUCLEOTIDE SEQUENCE</scope>
    <source>
        <strain evidence="1">3313</strain>
    </source>
</reference>
<dbReference type="Proteomes" id="UP001259340">
    <property type="component" value="Unassembled WGS sequence"/>
</dbReference>
<evidence type="ECO:0000313" key="4">
    <source>
        <dbReference type="Proteomes" id="UP001271263"/>
    </source>
</evidence>
<evidence type="ECO:0000313" key="2">
    <source>
        <dbReference type="EMBL" id="MDW4823730.1"/>
    </source>
</evidence>
<accession>A0AAW8NPV1</accession>
<keyword evidence="4" id="KW-1185">Reference proteome</keyword>
<evidence type="ECO:0000313" key="1">
    <source>
        <dbReference type="EMBL" id="MDR8523834.1"/>
    </source>
</evidence>
<sequence length="344" mass="40658">MLKLNVLHLFMAMTVFSQDINLSMKNDKFYYKEEVYTGVVKEEKSFARYFTDTITTYEKGVIIAKKRLIYEDKMIGYTGKRVKDTVSGEYTWDFDNKKIKYKGYVKGMLTTEGDYNYDLKKIGVWKKYLDEALLIEEFNHDLLNANNRKSKEVFRKISEEEMGEIKITYPYEKNTEWFNSKDEKFEIDERFDIDNFTGTMKIKINGALTELYKYNEGVCYETRTFYYNKGPRHEMVLEKNKFGSGYTGYQRDYYYNGNIEEELTVTLGRGYTSPLEAFKTSFNPTGLGKRSVGFNETFSYSGPFKQYYSNGQLMVEGENYRDSQNVEDLIIYDIKGNRLYIDNE</sequence>